<proteinExistence type="inferred from homology"/>
<dbReference type="STRING" id="1286171.EAL2_c04480"/>
<reference evidence="18 19" key="1">
    <citation type="journal article" date="2014" name="Genome Announc.">
        <title>Complete Genome Sequence of Amino Acid-Utilizing Eubacterium acidaminophilum al-2 (DSM 3953).</title>
        <authorList>
            <person name="Poehlein A."/>
            <person name="Andreesen J.R."/>
            <person name="Daniel R."/>
        </authorList>
    </citation>
    <scope>NUCLEOTIDE SEQUENCE [LARGE SCALE GENOMIC DNA]</scope>
    <source>
        <strain evidence="18 19">DSM 3953</strain>
    </source>
</reference>
<evidence type="ECO:0000256" key="1">
    <source>
        <dbReference type="ARBA" id="ARBA00001974"/>
    </source>
</evidence>
<dbReference type="GO" id="GO:0008360">
    <property type="term" value="P:regulation of cell shape"/>
    <property type="evidence" value="ECO:0007669"/>
    <property type="project" value="UniProtKB-KW"/>
</dbReference>
<evidence type="ECO:0000256" key="16">
    <source>
        <dbReference type="HAMAP-Rule" id="MF_00037"/>
    </source>
</evidence>
<dbReference type="GO" id="GO:0008762">
    <property type="term" value="F:UDP-N-acetylmuramate dehydrogenase activity"/>
    <property type="evidence" value="ECO:0007669"/>
    <property type="project" value="UniProtKB-UniRule"/>
</dbReference>
<dbReference type="NCBIfam" id="TIGR00179">
    <property type="entry name" value="murB"/>
    <property type="match status" value="1"/>
</dbReference>
<organism evidence="18 19">
    <name type="scientific">Peptoclostridium acidaminophilum DSM 3953</name>
    <dbReference type="NCBI Taxonomy" id="1286171"/>
    <lineage>
        <taxon>Bacteria</taxon>
        <taxon>Bacillati</taxon>
        <taxon>Bacillota</taxon>
        <taxon>Clostridia</taxon>
        <taxon>Peptostreptococcales</taxon>
        <taxon>Peptoclostridiaceae</taxon>
        <taxon>Peptoclostridium</taxon>
    </lineage>
</organism>
<evidence type="ECO:0000256" key="2">
    <source>
        <dbReference type="ARBA" id="ARBA00003921"/>
    </source>
</evidence>
<dbReference type="Gene3D" id="3.90.78.10">
    <property type="entry name" value="UDP-N-acetylenolpyruvoylglucosamine reductase, C-terminal domain"/>
    <property type="match status" value="1"/>
</dbReference>
<evidence type="ECO:0000256" key="9">
    <source>
        <dbReference type="ARBA" id="ARBA00022857"/>
    </source>
</evidence>
<comment type="subcellular location">
    <subcellularLocation>
        <location evidence="3 16">Cytoplasm</location>
    </subcellularLocation>
</comment>
<dbReference type="EC" id="1.3.1.98" evidence="16"/>
<evidence type="ECO:0000256" key="4">
    <source>
        <dbReference type="ARBA" id="ARBA00004752"/>
    </source>
</evidence>
<dbReference type="eggNOG" id="COG0812">
    <property type="taxonomic scope" value="Bacteria"/>
</dbReference>
<dbReference type="InterPro" id="IPR006094">
    <property type="entry name" value="Oxid_FAD_bind_N"/>
</dbReference>
<dbReference type="GO" id="GO:0071949">
    <property type="term" value="F:FAD binding"/>
    <property type="evidence" value="ECO:0007669"/>
    <property type="project" value="InterPro"/>
</dbReference>
<dbReference type="OrthoDB" id="9804753at2"/>
<feature type="active site" evidence="16">
    <location>
        <position position="297"/>
    </location>
</feature>
<dbReference type="Proteomes" id="UP000019591">
    <property type="component" value="Chromosome"/>
</dbReference>
<dbReference type="RefSeq" id="WP_025434789.1">
    <property type="nucleotide sequence ID" value="NZ_CP007452.1"/>
</dbReference>
<dbReference type="HOGENOM" id="CLU_035304_1_1_9"/>
<evidence type="ECO:0000313" key="18">
    <source>
        <dbReference type="EMBL" id="AHM55750.1"/>
    </source>
</evidence>
<dbReference type="InterPro" id="IPR036635">
    <property type="entry name" value="MurB_C_sf"/>
</dbReference>
<gene>
    <name evidence="16 18" type="primary">murB</name>
    <name evidence="18" type="ORF">EAL2_c04480</name>
</gene>
<evidence type="ECO:0000256" key="13">
    <source>
        <dbReference type="ARBA" id="ARBA00023306"/>
    </source>
</evidence>
<keyword evidence="10 16" id="KW-0133">Cell shape</keyword>
<accession>W8T4J0</accession>
<dbReference type="SUPFAM" id="SSF56176">
    <property type="entry name" value="FAD-binding/transporter-associated domain-like"/>
    <property type="match status" value="1"/>
</dbReference>
<comment type="cofactor">
    <cofactor evidence="1 16">
        <name>FAD</name>
        <dbReference type="ChEBI" id="CHEBI:57692"/>
    </cofactor>
</comment>
<keyword evidence="14 16" id="KW-0961">Cell wall biogenesis/degradation</keyword>
<dbReference type="Pfam" id="PF02873">
    <property type="entry name" value="MurB_C"/>
    <property type="match status" value="1"/>
</dbReference>
<dbReference type="SUPFAM" id="SSF56194">
    <property type="entry name" value="Uridine diphospho-N-Acetylenolpyruvylglucosamine reductase, MurB, C-terminal domain"/>
    <property type="match status" value="1"/>
</dbReference>
<feature type="domain" description="FAD-binding PCMH-type" evidence="17">
    <location>
        <begin position="33"/>
        <end position="198"/>
    </location>
</feature>
<keyword evidence="6 16" id="KW-0132">Cell division</keyword>
<dbReference type="NCBIfam" id="NF010480">
    <property type="entry name" value="PRK13905.1"/>
    <property type="match status" value="1"/>
</dbReference>
<evidence type="ECO:0000256" key="11">
    <source>
        <dbReference type="ARBA" id="ARBA00022984"/>
    </source>
</evidence>
<feature type="active site" evidence="16">
    <location>
        <position position="177"/>
    </location>
</feature>
<keyword evidence="13 16" id="KW-0131">Cell cycle</keyword>
<dbReference type="Pfam" id="PF01565">
    <property type="entry name" value="FAD_binding_4"/>
    <property type="match status" value="1"/>
</dbReference>
<keyword evidence="7 16" id="KW-0285">Flavoprotein</keyword>
<evidence type="ECO:0000256" key="8">
    <source>
        <dbReference type="ARBA" id="ARBA00022827"/>
    </source>
</evidence>
<name>W8T4J0_PEPAC</name>
<keyword evidence="12 16" id="KW-0560">Oxidoreductase</keyword>
<protein>
    <recommendedName>
        <fullName evidence="16">UDP-N-acetylenolpyruvoylglucosamine reductase</fullName>
        <ecNumber evidence="16">1.3.1.98</ecNumber>
    </recommendedName>
    <alternativeName>
        <fullName evidence="16">UDP-N-acetylmuramate dehydrogenase</fullName>
    </alternativeName>
</protein>
<evidence type="ECO:0000256" key="6">
    <source>
        <dbReference type="ARBA" id="ARBA00022618"/>
    </source>
</evidence>
<dbReference type="InterPro" id="IPR003170">
    <property type="entry name" value="MurB"/>
</dbReference>
<dbReference type="Gene3D" id="3.30.465.10">
    <property type="match status" value="1"/>
</dbReference>
<feature type="active site" description="Proton donor" evidence="16">
    <location>
        <position position="227"/>
    </location>
</feature>
<keyword evidence="11 16" id="KW-0573">Peptidoglycan synthesis</keyword>
<dbReference type="AlphaFoldDB" id="W8T4J0"/>
<dbReference type="InterPro" id="IPR016167">
    <property type="entry name" value="FAD-bd_PCMH_sub1"/>
</dbReference>
<evidence type="ECO:0000256" key="3">
    <source>
        <dbReference type="ARBA" id="ARBA00004496"/>
    </source>
</evidence>
<dbReference type="HAMAP" id="MF_00037">
    <property type="entry name" value="MurB"/>
    <property type="match status" value="1"/>
</dbReference>
<comment type="pathway">
    <text evidence="4 16">Cell wall biogenesis; peptidoglycan biosynthesis.</text>
</comment>
<dbReference type="GO" id="GO:0071555">
    <property type="term" value="P:cell wall organization"/>
    <property type="evidence" value="ECO:0007669"/>
    <property type="project" value="UniProtKB-KW"/>
</dbReference>
<keyword evidence="5 16" id="KW-0963">Cytoplasm</keyword>
<keyword evidence="19" id="KW-1185">Reference proteome</keyword>
<dbReference type="PROSITE" id="PS51387">
    <property type="entry name" value="FAD_PCMH"/>
    <property type="match status" value="1"/>
</dbReference>
<evidence type="ECO:0000256" key="10">
    <source>
        <dbReference type="ARBA" id="ARBA00022960"/>
    </source>
</evidence>
<dbReference type="InterPro" id="IPR016166">
    <property type="entry name" value="FAD-bd_PCMH"/>
</dbReference>
<evidence type="ECO:0000256" key="5">
    <source>
        <dbReference type="ARBA" id="ARBA00022490"/>
    </source>
</evidence>
<comment type="function">
    <text evidence="2 16">Cell wall formation.</text>
</comment>
<comment type="catalytic activity">
    <reaction evidence="15 16">
        <text>UDP-N-acetyl-alpha-D-muramate + NADP(+) = UDP-N-acetyl-3-O-(1-carboxyvinyl)-alpha-D-glucosamine + NADPH + H(+)</text>
        <dbReference type="Rhea" id="RHEA:12248"/>
        <dbReference type="ChEBI" id="CHEBI:15378"/>
        <dbReference type="ChEBI" id="CHEBI:57783"/>
        <dbReference type="ChEBI" id="CHEBI:58349"/>
        <dbReference type="ChEBI" id="CHEBI:68483"/>
        <dbReference type="ChEBI" id="CHEBI:70757"/>
        <dbReference type="EC" id="1.3.1.98"/>
    </reaction>
</comment>
<dbReference type="InterPro" id="IPR016169">
    <property type="entry name" value="FAD-bd_PCMH_sub2"/>
</dbReference>
<dbReference type="GO" id="GO:0005829">
    <property type="term" value="C:cytosol"/>
    <property type="evidence" value="ECO:0007669"/>
    <property type="project" value="TreeGrafter"/>
</dbReference>
<dbReference type="GO" id="GO:0051301">
    <property type="term" value="P:cell division"/>
    <property type="evidence" value="ECO:0007669"/>
    <property type="project" value="UniProtKB-KW"/>
</dbReference>
<evidence type="ECO:0000313" key="19">
    <source>
        <dbReference type="Proteomes" id="UP000019591"/>
    </source>
</evidence>
<evidence type="ECO:0000259" key="17">
    <source>
        <dbReference type="PROSITE" id="PS51387"/>
    </source>
</evidence>
<dbReference type="InterPro" id="IPR011601">
    <property type="entry name" value="MurB_C"/>
</dbReference>
<keyword evidence="8 16" id="KW-0274">FAD</keyword>
<dbReference type="KEGG" id="eac:EAL2_c04480"/>
<dbReference type="PANTHER" id="PTHR21071">
    <property type="entry name" value="UDP-N-ACETYLENOLPYRUVOYLGLUCOSAMINE REDUCTASE"/>
    <property type="match status" value="1"/>
</dbReference>
<evidence type="ECO:0000256" key="15">
    <source>
        <dbReference type="ARBA" id="ARBA00048914"/>
    </source>
</evidence>
<evidence type="ECO:0000256" key="12">
    <source>
        <dbReference type="ARBA" id="ARBA00023002"/>
    </source>
</evidence>
<evidence type="ECO:0000256" key="7">
    <source>
        <dbReference type="ARBA" id="ARBA00022630"/>
    </source>
</evidence>
<dbReference type="GO" id="GO:0009252">
    <property type="term" value="P:peptidoglycan biosynthetic process"/>
    <property type="evidence" value="ECO:0007669"/>
    <property type="project" value="UniProtKB-UniRule"/>
</dbReference>
<dbReference type="PATRIC" id="fig|1286171.3.peg.392"/>
<dbReference type="InterPro" id="IPR036318">
    <property type="entry name" value="FAD-bd_PCMH-like_sf"/>
</dbReference>
<dbReference type="EMBL" id="CP007452">
    <property type="protein sequence ID" value="AHM55750.1"/>
    <property type="molecule type" value="Genomic_DNA"/>
</dbReference>
<dbReference type="PANTHER" id="PTHR21071:SF4">
    <property type="entry name" value="UDP-N-ACETYLENOLPYRUVOYLGLUCOSAMINE REDUCTASE"/>
    <property type="match status" value="1"/>
</dbReference>
<dbReference type="Gene3D" id="3.30.43.10">
    <property type="entry name" value="Uridine Diphospho-n-acetylenolpyruvylglucosamine Reductase, domain 2"/>
    <property type="match status" value="1"/>
</dbReference>
<dbReference type="UniPathway" id="UPA00219"/>
<comment type="similarity">
    <text evidence="16">Belongs to the MurB family.</text>
</comment>
<evidence type="ECO:0000256" key="14">
    <source>
        <dbReference type="ARBA" id="ARBA00023316"/>
    </source>
</evidence>
<keyword evidence="9 16" id="KW-0521">NADP</keyword>
<sequence length="304" mass="32543">MDNNMLYEDICKIAGRDCVLIDEPMKNHTSFKIGGPADILVRISSEEALREILKLTGKADAKTHIIGNGSNLLVRDKGIRGVVVKINGGFEAVSISGCSVQAYAGVLLSRLSNIMLENGLSGLEFASGIPGTLGGALAMNAGAYGGEMKDVVRRVHLLDLEGNSTVLDNEHMEFAYRSSIAAKKGLVVVKAELELKRAEGDDIRALMQDYTGRRVAKQPLSAPSAGSTFKRPQGYFAAQLIDEAGLKGFSIGGARVSEKHAGFVISDGTATADDVIKLIEAVKSRVFEKHGVRLEEEVRIIGEE</sequence>